<name>A0A9N9XSP6_9HYPO</name>
<feature type="domain" description="TNase-like" evidence="16">
    <location>
        <begin position="83"/>
        <end position="241"/>
    </location>
</feature>
<evidence type="ECO:0000256" key="6">
    <source>
        <dbReference type="ARBA" id="ARBA00022692"/>
    </source>
</evidence>
<keyword evidence="7" id="KW-0540">Nuclease</keyword>
<dbReference type="Proteomes" id="UP000754883">
    <property type="component" value="Unassembled WGS sequence"/>
</dbReference>
<keyword evidence="14" id="KW-0472">Membrane</keyword>
<evidence type="ECO:0000256" key="12">
    <source>
        <dbReference type="ARBA" id="ARBA00022989"/>
    </source>
</evidence>
<evidence type="ECO:0000256" key="11">
    <source>
        <dbReference type="ARBA" id="ARBA00022837"/>
    </source>
</evidence>
<keyword evidence="8" id="KW-0479">Metal-binding</keyword>
<dbReference type="InterPro" id="IPR035437">
    <property type="entry name" value="SNase_OB-fold_sf"/>
</dbReference>
<dbReference type="FunFam" id="2.40.50.90:FF:000029">
    <property type="entry name" value="Probable endonuclease lcl3"/>
    <property type="match status" value="1"/>
</dbReference>
<comment type="caution">
    <text evidence="17">The sequence shown here is derived from an EMBL/GenBank/DDBJ whole genome shotgun (WGS) entry which is preliminary data.</text>
</comment>
<reference evidence="17" key="1">
    <citation type="submission" date="2021-10" db="EMBL/GenBank/DDBJ databases">
        <authorList>
            <person name="Piombo E."/>
        </authorList>
    </citation>
    <scope>NUCLEOTIDE SEQUENCE</scope>
</reference>
<keyword evidence="12" id="KW-1133">Transmembrane helix</keyword>
<evidence type="ECO:0000256" key="1">
    <source>
        <dbReference type="ARBA" id="ARBA00004167"/>
    </source>
</evidence>
<keyword evidence="6" id="KW-0812">Transmembrane</keyword>
<evidence type="ECO:0000256" key="9">
    <source>
        <dbReference type="ARBA" id="ARBA00022759"/>
    </source>
</evidence>
<evidence type="ECO:0000313" key="18">
    <source>
        <dbReference type="Proteomes" id="UP000754883"/>
    </source>
</evidence>
<evidence type="ECO:0000256" key="3">
    <source>
        <dbReference type="ARBA" id="ARBA00005435"/>
    </source>
</evidence>
<dbReference type="GO" id="GO:0005739">
    <property type="term" value="C:mitochondrion"/>
    <property type="evidence" value="ECO:0007669"/>
    <property type="project" value="UniProtKB-SubCell"/>
</dbReference>
<feature type="compositionally biased region" description="Polar residues" evidence="15">
    <location>
        <begin position="14"/>
        <end position="30"/>
    </location>
</feature>
<dbReference type="GO" id="GO:0004519">
    <property type="term" value="F:endonuclease activity"/>
    <property type="evidence" value="ECO:0007669"/>
    <property type="project" value="UniProtKB-KW"/>
</dbReference>
<dbReference type="PANTHER" id="PTHR12302:SF3">
    <property type="entry name" value="SERINE_THREONINE-PROTEIN KINASE 31"/>
    <property type="match status" value="1"/>
</dbReference>
<proteinExistence type="inferred from homology"/>
<keyword evidence="13" id="KW-0496">Mitochondrion</keyword>
<dbReference type="Pfam" id="PF00565">
    <property type="entry name" value="SNase"/>
    <property type="match status" value="1"/>
</dbReference>
<evidence type="ECO:0000256" key="8">
    <source>
        <dbReference type="ARBA" id="ARBA00022723"/>
    </source>
</evidence>
<feature type="region of interest" description="Disordered" evidence="15">
    <location>
        <begin position="234"/>
        <end position="263"/>
    </location>
</feature>
<feature type="region of interest" description="Disordered" evidence="15">
    <location>
        <begin position="1"/>
        <end position="30"/>
    </location>
</feature>
<dbReference type="PROSITE" id="PS50830">
    <property type="entry name" value="TNASE_3"/>
    <property type="match status" value="1"/>
</dbReference>
<dbReference type="GO" id="GO:0016787">
    <property type="term" value="F:hydrolase activity"/>
    <property type="evidence" value="ECO:0007669"/>
    <property type="project" value="UniProtKB-KW"/>
</dbReference>
<dbReference type="Gene3D" id="2.40.50.90">
    <property type="match status" value="1"/>
</dbReference>
<dbReference type="SUPFAM" id="SSF50199">
    <property type="entry name" value="Staphylococcal nuclease"/>
    <property type="match status" value="1"/>
</dbReference>
<protein>
    <recommendedName>
        <fullName evidence="4">Probable endonuclease LCL3</fullName>
    </recommendedName>
    <alternativeName>
        <fullName evidence="5">Probable endonuclease lcl3</fullName>
    </alternativeName>
</protein>
<keyword evidence="9" id="KW-0255">Endonuclease</keyword>
<accession>A0A9N9XSP6</accession>
<dbReference type="AlphaFoldDB" id="A0A9N9XSP6"/>
<dbReference type="GO" id="GO:0016020">
    <property type="term" value="C:membrane"/>
    <property type="evidence" value="ECO:0007669"/>
    <property type="project" value="UniProtKB-SubCell"/>
</dbReference>
<evidence type="ECO:0000259" key="16">
    <source>
        <dbReference type="PROSITE" id="PS50830"/>
    </source>
</evidence>
<evidence type="ECO:0000256" key="10">
    <source>
        <dbReference type="ARBA" id="ARBA00022801"/>
    </source>
</evidence>
<dbReference type="InterPro" id="IPR016071">
    <property type="entry name" value="Staphylococal_nuclease_OB-fold"/>
</dbReference>
<organism evidence="17 18">
    <name type="scientific">Clonostachys byssicola</name>
    <dbReference type="NCBI Taxonomy" id="160290"/>
    <lineage>
        <taxon>Eukaryota</taxon>
        <taxon>Fungi</taxon>
        <taxon>Dikarya</taxon>
        <taxon>Ascomycota</taxon>
        <taxon>Pezizomycotina</taxon>
        <taxon>Sordariomycetes</taxon>
        <taxon>Hypocreomycetidae</taxon>
        <taxon>Hypocreales</taxon>
        <taxon>Bionectriaceae</taxon>
        <taxon>Clonostachys</taxon>
    </lineage>
</organism>
<dbReference type="EMBL" id="CABFNO020001240">
    <property type="protein sequence ID" value="CAG9971143.1"/>
    <property type="molecule type" value="Genomic_DNA"/>
</dbReference>
<evidence type="ECO:0000256" key="15">
    <source>
        <dbReference type="SAM" id="MobiDB-lite"/>
    </source>
</evidence>
<evidence type="ECO:0000256" key="14">
    <source>
        <dbReference type="ARBA" id="ARBA00023136"/>
    </source>
</evidence>
<evidence type="ECO:0000256" key="2">
    <source>
        <dbReference type="ARBA" id="ARBA00004173"/>
    </source>
</evidence>
<keyword evidence="10" id="KW-0378">Hydrolase</keyword>
<comment type="subcellular location">
    <subcellularLocation>
        <location evidence="1">Membrane</location>
        <topology evidence="1">Single-pass membrane protein</topology>
    </subcellularLocation>
    <subcellularLocation>
        <location evidence="2">Mitochondrion</location>
    </subcellularLocation>
</comment>
<dbReference type="GO" id="GO:0046872">
    <property type="term" value="F:metal ion binding"/>
    <property type="evidence" value="ECO:0007669"/>
    <property type="project" value="UniProtKB-KW"/>
</dbReference>
<dbReference type="SMART" id="SM00318">
    <property type="entry name" value="SNc"/>
    <property type="match status" value="1"/>
</dbReference>
<gene>
    <name evidence="17" type="ORF">CBYS24578_00000293</name>
</gene>
<evidence type="ECO:0000256" key="5">
    <source>
        <dbReference type="ARBA" id="ARBA00014651"/>
    </source>
</evidence>
<dbReference type="PANTHER" id="PTHR12302">
    <property type="entry name" value="EBNA2 BINDING PROTEIN P100"/>
    <property type="match status" value="1"/>
</dbReference>
<evidence type="ECO:0000256" key="7">
    <source>
        <dbReference type="ARBA" id="ARBA00022722"/>
    </source>
</evidence>
<keyword evidence="11" id="KW-0106">Calcium</keyword>
<dbReference type="OrthoDB" id="430293at2759"/>
<sequence>MVWPFGSGKEKSNDNGSNAKTKQPVSWSDSLSISTPDQFAAAKEWAPMVVFSLVGLGALQLYSNYLRRIPGAAFVRPSFFRSRSLYGRVTSVGDGDNFHMFHTPGGKAVGWGWFRRIPNTRKDLKDRTIPIRIAGVDAPEGAHFGKPAQPFAAEALKWLSDYLLHRNIRAYVYKRDQYNRIVATVYVRRFLIRRNVGLEMVKRGLATTYEAKSGGEYGGLKEVYEKAEAKAKRQRKGMWAGNQNEFESPRQYKDKWGKHEKPS</sequence>
<keyword evidence="18" id="KW-1185">Reference proteome</keyword>
<feature type="compositionally biased region" description="Basic and acidic residues" evidence="15">
    <location>
        <begin position="247"/>
        <end position="263"/>
    </location>
</feature>
<evidence type="ECO:0000256" key="13">
    <source>
        <dbReference type="ARBA" id="ARBA00023128"/>
    </source>
</evidence>
<evidence type="ECO:0000256" key="4">
    <source>
        <dbReference type="ARBA" id="ARBA00013404"/>
    </source>
</evidence>
<comment type="similarity">
    <text evidence="3">Belongs to the LCL3 family.</text>
</comment>
<evidence type="ECO:0000313" key="17">
    <source>
        <dbReference type="EMBL" id="CAG9971143.1"/>
    </source>
</evidence>